<proteinExistence type="predicted"/>
<evidence type="ECO:0000313" key="2">
    <source>
        <dbReference type="EMBL" id="AKT40810.1"/>
    </source>
</evidence>
<sequence length="384" mass="39786">MVCARALASLARAAWLAAFTATLGGCANSSEDLGTFETATAIVIDPNAFPRGLPCTDAPGAMQSYVATLIDHTDPSAPFALPSSDPLPCSQQTQFRYVVPGHVYAASVDGYEQASNVLVPRGGHGSGSRRMKLGTGVRRDDDRRWTTLPDVTPRWRIDCAEQAAQDGASLNMGGCQLVSDRGTSAVTAIQFDLQATLGSLRCATEDGSGEVSRFDVIPSDGAQAEIVDVPCPPEGPIRIEEGVSAGRVYTFRIEAHGPRATYAASCEAVTVENRTVSAVCSPLTANGVLNIPVDAVVEASGLTCGTTLGNYIVRLSSLALPPTIDAFESSALHCTESARFTTLPPGPYEGAVYEPGEAGGAPIAICQGEVSPGTTTFATCAAAP</sequence>
<dbReference type="EMBL" id="CP012159">
    <property type="protein sequence ID" value="AKT40810.1"/>
    <property type="molecule type" value="Genomic_DNA"/>
</dbReference>
<name>A0A0K1EIX0_CHOCO</name>
<organism evidence="2 3">
    <name type="scientific">Chondromyces crocatus</name>
    <dbReference type="NCBI Taxonomy" id="52"/>
    <lineage>
        <taxon>Bacteria</taxon>
        <taxon>Pseudomonadati</taxon>
        <taxon>Myxococcota</taxon>
        <taxon>Polyangia</taxon>
        <taxon>Polyangiales</taxon>
        <taxon>Polyangiaceae</taxon>
        <taxon>Chondromyces</taxon>
    </lineage>
</organism>
<accession>A0A0K1EIX0</accession>
<evidence type="ECO:0000256" key="1">
    <source>
        <dbReference type="SAM" id="SignalP"/>
    </source>
</evidence>
<evidence type="ECO:0008006" key="4">
    <source>
        <dbReference type="Google" id="ProtNLM"/>
    </source>
</evidence>
<feature type="chain" id="PRO_5005459532" description="Lipoprotein" evidence="1">
    <location>
        <begin position="21"/>
        <end position="384"/>
    </location>
</feature>
<reference evidence="2 3" key="1">
    <citation type="submission" date="2015-07" db="EMBL/GenBank/DDBJ databases">
        <title>Genome analysis of myxobacterium Chondromyces crocatus Cm c5 reveals a high potential for natural compound synthesis and the genetic basis for the loss of fruiting body formation.</title>
        <authorList>
            <person name="Zaburannyi N."/>
            <person name="Bunk B."/>
            <person name="Maier J."/>
            <person name="Overmann J."/>
            <person name="Mueller R."/>
        </authorList>
    </citation>
    <scope>NUCLEOTIDE SEQUENCE [LARGE SCALE GENOMIC DNA]</scope>
    <source>
        <strain evidence="2 3">Cm c5</strain>
    </source>
</reference>
<evidence type="ECO:0000313" key="3">
    <source>
        <dbReference type="Proteomes" id="UP000067626"/>
    </source>
</evidence>
<dbReference type="KEGG" id="ccro:CMC5_049660"/>
<dbReference type="Proteomes" id="UP000067626">
    <property type="component" value="Chromosome"/>
</dbReference>
<dbReference type="PROSITE" id="PS51257">
    <property type="entry name" value="PROKAR_LIPOPROTEIN"/>
    <property type="match status" value="1"/>
</dbReference>
<dbReference type="RefSeq" id="WP_050432696.1">
    <property type="nucleotide sequence ID" value="NZ_CP012159.1"/>
</dbReference>
<protein>
    <recommendedName>
        <fullName evidence="4">Lipoprotein</fullName>
    </recommendedName>
</protein>
<dbReference type="OrthoDB" id="5504601at2"/>
<keyword evidence="1" id="KW-0732">Signal</keyword>
<feature type="signal peptide" evidence="1">
    <location>
        <begin position="1"/>
        <end position="20"/>
    </location>
</feature>
<gene>
    <name evidence="2" type="ORF">CMC5_049660</name>
</gene>
<dbReference type="AlphaFoldDB" id="A0A0K1EIX0"/>
<keyword evidence="3" id="KW-1185">Reference proteome</keyword>